<dbReference type="Proteomes" id="UP000240883">
    <property type="component" value="Unassembled WGS sequence"/>
</dbReference>
<dbReference type="GO" id="GO:0004252">
    <property type="term" value="F:serine-type endopeptidase activity"/>
    <property type="evidence" value="ECO:0007669"/>
    <property type="project" value="InterPro"/>
</dbReference>
<evidence type="ECO:0000313" key="1">
    <source>
        <dbReference type="EMBL" id="PSN60441.1"/>
    </source>
</evidence>
<evidence type="ECO:0000313" key="2">
    <source>
        <dbReference type="Proteomes" id="UP000240883"/>
    </source>
</evidence>
<dbReference type="InterPro" id="IPR036852">
    <property type="entry name" value="Peptidase_S8/S53_dom_sf"/>
</dbReference>
<dbReference type="SUPFAM" id="SSF52743">
    <property type="entry name" value="Subtilisin-like"/>
    <property type="match status" value="1"/>
</dbReference>
<accession>A0A2T2N4T3</accession>
<evidence type="ECO:0008006" key="3">
    <source>
        <dbReference type="Google" id="ProtNLM"/>
    </source>
</evidence>
<dbReference type="EMBL" id="KZ678149">
    <property type="protein sequence ID" value="PSN60441.1"/>
    <property type="molecule type" value="Genomic_DNA"/>
</dbReference>
<dbReference type="STRING" id="1448308.A0A2T2N4T3"/>
<dbReference type="OrthoDB" id="10256524at2759"/>
<sequence length="224" mass="23987">MARPIPDEGPLDTHQDHGTHVVGIIVAQENELAFTFTGAAPDGKGYYMIRCGGSLPTPHVAGFYALVGETRGRLDVQSLPKIISSTSKAQLWNDGEIFHDILAPVAQQGAGIVLTRDGTHETAIISARHTFNMESTGDRGFTYKLGLVKSDTGYAFESGTGCPYPAPEPQAVDFLAEDEFRSPSVTVSTRGFVNVKLKLTPPSELNSTCLPVHGGYIPLNSTNN</sequence>
<proteinExistence type="predicted"/>
<dbReference type="AlphaFoldDB" id="A0A2T2N4T3"/>
<protein>
    <recommendedName>
        <fullName evidence="3">Peptidase S8/S53 domain-containing protein</fullName>
    </recommendedName>
</protein>
<keyword evidence="2" id="KW-1185">Reference proteome</keyword>
<organism evidence="1 2">
    <name type="scientific">Corynespora cassiicola Philippines</name>
    <dbReference type="NCBI Taxonomy" id="1448308"/>
    <lineage>
        <taxon>Eukaryota</taxon>
        <taxon>Fungi</taxon>
        <taxon>Dikarya</taxon>
        <taxon>Ascomycota</taxon>
        <taxon>Pezizomycotina</taxon>
        <taxon>Dothideomycetes</taxon>
        <taxon>Pleosporomycetidae</taxon>
        <taxon>Pleosporales</taxon>
        <taxon>Corynesporascaceae</taxon>
        <taxon>Corynespora</taxon>
    </lineage>
</organism>
<gene>
    <name evidence="1" type="ORF">BS50DRAFT_655570</name>
</gene>
<dbReference type="GO" id="GO:0006508">
    <property type="term" value="P:proteolysis"/>
    <property type="evidence" value="ECO:0007669"/>
    <property type="project" value="InterPro"/>
</dbReference>
<name>A0A2T2N4T3_CORCC</name>
<reference evidence="1 2" key="1">
    <citation type="journal article" date="2018" name="Front. Microbiol.">
        <title>Genome-Wide Analysis of Corynespora cassiicola Leaf Fall Disease Putative Effectors.</title>
        <authorList>
            <person name="Lopez D."/>
            <person name="Ribeiro S."/>
            <person name="Label P."/>
            <person name="Fumanal B."/>
            <person name="Venisse J.S."/>
            <person name="Kohler A."/>
            <person name="de Oliveira R.R."/>
            <person name="Labutti K."/>
            <person name="Lipzen A."/>
            <person name="Lail K."/>
            <person name="Bauer D."/>
            <person name="Ohm R.A."/>
            <person name="Barry K.W."/>
            <person name="Spatafora J."/>
            <person name="Grigoriev I.V."/>
            <person name="Martin F.M."/>
            <person name="Pujade-Renaud V."/>
        </authorList>
    </citation>
    <scope>NUCLEOTIDE SEQUENCE [LARGE SCALE GENOMIC DNA]</scope>
    <source>
        <strain evidence="1 2">Philippines</strain>
    </source>
</reference>